<dbReference type="GO" id="GO:0003850">
    <property type="term" value="F:2-deoxyglucose-6-phosphatase activity"/>
    <property type="evidence" value="ECO:0007669"/>
    <property type="project" value="TreeGrafter"/>
</dbReference>
<name>A0A9P7BD67_MAUEX</name>
<dbReference type="InterPro" id="IPR051806">
    <property type="entry name" value="HAD-like_SPP"/>
</dbReference>
<dbReference type="AlphaFoldDB" id="A0A9P7BD67"/>
<dbReference type="SFLD" id="SFLDG01129">
    <property type="entry name" value="C1.5:_HAD__Beta-PGM__Phosphata"/>
    <property type="match status" value="1"/>
</dbReference>
<dbReference type="InterPro" id="IPR023214">
    <property type="entry name" value="HAD_sf"/>
</dbReference>
<organism evidence="1 2">
    <name type="scientific">Maudiozyma exigua</name>
    <name type="common">Yeast</name>
    <name type="synonym">Kazachstania exigua</name>
    <dbReference type="NCBI Taxonomy" id="34358"/>
    <lineage>
        <taxon>Eukaryota</taxon>
        <taxon>Fungi</taxon>
        <taxon>Dikarya</taxon>
        <taxon>Ascomycota</taxon>
        <taxon>Saccharomycotina</taxon>
        <taxon>Saccharomycetes</taxon>
        <taxon>Saccharomycetales</taxon>
        <taxon>Saccharomycetaceae</taxon>
        <taxon>Maudiozyma</taxon>
    </lineage>
</organism>
<protein>
    <submittedName>
        <fullName evidence="1">2-deoxyglucose-6-phosphatase</fullName>
    </submittedName>
</protein>
<dbReference type="Pfam" id="PF00702">
    <property type="entry name" value="Hydrolase"/>
    <property type="match status" value="1"/>
</dbReference>
<reference evidence="1 2" key="1">
    <citation type="submission" date="2020-11" db="EMBL/GenBank/DDBJ databases">
        <title>Kefir isolates.</title>
        <authorList>
            <person name="Marcisauskas S."/>
            <person name="Kim Y."/>
            <person name="Blasche S."/>
        </authorList>
    </citation>
    <scope>NUCLEOTIDE SEQUENCE [LARGE SCALE GENOMIC DNA]</scope>
    <source>
        <strain evidence="1 2">OG2</strain>
    </source>
</reference>
<comment type="caution">
    <text evidence="1">The sequence shown here is derived from an EMBL/GenBank/DDBJ whole genome shotgun (WGS) entry which is preliminary data.</text>
</comment>
<evidence type="ECO:0000313" key="2">
    <source>
        <dbReference type="Proteomes" id="UP000750334"/>
    </source>
</evidence>
<dbReference type="CDD" id="cd07527">
    <property type="entry name" value="HAD_ScGPP-like"/>
    <property type="match status" value="1"/>
</dbReference>
<sequence>MTTYTVDTEVCLFDLDGTIITTIVAAEEAWTKLCNQYNVDPQELFKISHGTRTVEVLAKFFPMIDNTDNKGVHLLEADIADNYIDTIGIIPGAKELLFALDNDPRDKSINFNKEHKRKWAIVTSGSPYMATSWFSTILKDVGKPDVFITAENVSVGKPDPEGYRTARELLSKTWNYKSPCRSVVFEDAPVGIKAGKAMGAIAIGITSSYSKETLFNAGADYVVPDLTHVTVIENTEKGHIVLQIKNPLKRD</sequence>
<proteinExistence type="predicted"/>
<dbReference type="InterPro" id="IPR023198">
    <property type="entry name" value="PGP-like_dom2"/>
</dbReference>
<evidence type="ECO:0000313" key="1">
    <source>
        <dbReference type="EMBL" id="KAG0671415.1"/>
    </source>
</evidence>
<dbReference type="PANTHER" id="PTHR43481">
    <property type="entry name" value="FRUCTOSE-1-PHOSPHATE PHOSPHATASE"/>
    <property type="match status" value="1"/>
</dbReference>
<dbReference type="EMBL" id="PUHR01000012">
    <property type="protein sequence ID" value="KAG0671415.1"/>
    <property type="molecule type" value="Genomic_DNA"/>
</dbReference>
<dbReference type="InterPro" id="IPR036412">
    <property type="entry name" value="HAD-like_sf"/>
</dbReference>
<dbReference type="SFLD" id="SFLDS00003">
    <property type="entry name" value="Haloacid_Dehalogenase"/>
    <property type="match status" value="1"/>
</dbReference>
<dbReference type="PANTHER" id="PTHR43481:SF9">
    <property type="entry name" value="2-DEOXYGLUCOSE-6-PHOSPHATE PHOSPHATASE 1-RELATED"/>
    <property type="match status" value="1"/>
</dbReference>
<dbReference type="Proteomes" id="UP000750334">
    <property type="component" value="Unassembled WGS sequence"/>
</dbReference>
<accession>A0A9P7BD67</accession>
<dbReference type="SUPFAM" id="SSF56784">
    <property type="entry name" value="HAD-like"/>
    <property type="match status" value="1"/>
</dbReference>
<dbReference type="Gene3D" id="3.40.50.1000">
    <property type="entry name" value="HAD superfamily/HAD-like"/>
    <property type="match status" value="1"/>
</dbReference>
<dbReference type="Gene3D" id="1.10.150.240">
    <property type="entry name" value="Putative phosphatase, domain 2"/>
    <property type="match status" value="1"/>
</dbReference>
<gene>
    <name evidence="1" type="primary">DOG1</name>
    <name evidence="1" type="ORF">C6P45_000582</name>
</gene>
<keyword evidence="2" id="KW-1185">Reference proteome</keyword>
<dbReference type="OrthoDB" id="40579at2759"/>
<dbReference type="InterPro" id="IPR006439">
    <property type="entry name" value="HAD-SF_hydro_IA"/>
</dbReference>
<dbReference type="NCBIfam" id="TIGR01509">
    <property type="entry name" value="HAD-SF-IA-v3"/>
    <property type="match status" value="1"/>
</dbReference>